<feature type="binding site" evidence="7">
    <location>
        <begin position="273"/>
        <end position="276"/>
    </location>
    <ligand>
        <name>GTP</name>
        <dbReference type="ChEBI" id="CHEBI:37565"/>
    </ligand>
</feature>
<keyword evidence="11" id="KW-1185">Reference proteome</keyword>
<dbReference type="InterPro" id="IPR027368">
    <property type="entry name" value="MnmE_dom2"/>
</dbReference>
<dbReference type="GO" id="GO:0005737">
    <property type="term" value="C:cytoplasm"/>
    <property type="evidence" value="ECO:0007669"/>
    <property type="project" value="UniProtKB-SubCell"/>
</dbReference>
<comment type="cofactor">
    <cofactor evidence="7">
        <name>K(+)</name>
        <dbReference type="ChEBI" id="CHEBI:29103"/>
    </cofactor>
    <text evidence="7">Binds 1 potassium ion per subunit.</text>
</comment>
<comment type="caution">
    <text evidence="10">The sequence shown here is derived from an EMBL/GenBank/DDBJ whole genome shotgun (WGS) entry which is preliminary data.</text>
</comment>
<dbReference type="NCBIfam" id="NF003661">
    <property type="entry name" value="PRK05291.1-3"/>
    <property type="match status" value="1"/>
</dbReference>
<evidence type="ECO:0000256" key="3">
    <source>
        <dbReference type="ARBA" id="ARBA00022741"/>
    </source>
</evidence>
<evidence type="ECO:0000256" key="6">
    <source>
        <dbReference type="ARBA" id="ARBA00023134"/>
    </source>
</evidence>
<feature type="binding site" evidence="7">
    <location>
        <begin position="229"/>
        <end position="234"/>
    </location>
    <ligand>
        <name>GTP</name>
        <dbReference type="ChEBI" id="CHEBI:37565"/>
    </ligand>
</feature>
<dbReference type="PRINTS" id="PR00326">
    <property type="entry name" value="GTP1OBG"/>
</dbReference>
<dbReference type="GO" id="GO:0003924">
    <property type="term" value="F:GTPase activity"/>
    <property type="evidence" value="ECO:0007669"/>
    <property type="project" value="UniProtKB-UniRule"/>
</dbReference>
<keyword evidence="2 7" id="KW-0819">tRNA processing</keyword>
<keyword evidence="7" id="KW-0460">Magnesium</keyword>
<organism evidence="10 11">
    <name type="scientific">Iodidimonas nitroreducens</name>
    <dbReference type="NCBI Taxonomy" id="1236968"/>
    <lineage>
        <taxon>Bacteria</taxon>
        <taxon>Pseudomonadati</taxon>
        <taxon>Pseudomonadota</taxon>
        <taxon>Alphaproteobacteria</taxon>
        <taxon>Iodidimonadales</taxon>
        <taxon>Iodidimonadaceae</taxon>
        <taxon>Iodidimonas</taxon>
    </lineage>
</organism>
<dbReference type="Proteomes" id="UP000324996">
    <property type="component" value="Unassembled WGS sequence"/>
</dbReference>
<feature type="binding site" evidence="7">
    <location>
        <position position="248"/>
    </location>
    <ligand>
        <name>K(+)</name>
        <dbReference type="ChEBI" id="CHEBI:29103"/>
    </ligand>
</feature>
<comment type="similarity">
    <text evidence="1 7 8">Belongs to the TRAFAC class TrmE-Era-EngA-EngB-Septin-like GTPase superfamily. TrmE GTPase family.</text>
</comment>
<evidence type="ECO:0000256" key="8">
    <source>
        <dbReference type="RuleBase" id="RU003313"/>
    </source>
</evidence>
<feature type="binding site" evidence="7">
    <location>
        <position position="24"/>
    </location>
    <ligand>
        <name>(6S)-5-formyl-5,6,7,8-tetrahydrofolate</name>
        <dbReference type="ChEBI" id="CHEBI:57457"/>
    </ligand>
</feature>
<gene>
    <name evidence="7 10" type="primary">mnmE</name>
    <name evidence="7" type="synonym">trmE</name>
    <name evidence="10" type="ORF">JCM17846_01300</name>
</gene>
<dbReference type="RefSeq" id="WP_042088241.1">
    <property type="nucleotide sequence ID" value="NZ_BKCN01000001.1"/>
</dbReference>
<dbReference type="EMBL" id="BKCN01000001">
    <property type="protein sequence ID" value="GER02448.1"/>
    <property type="molecule type" value="Genomic_DNA"/>
</dbReference>
<dbReference type="CDD" id="cd14858">
    <property type="entry name" value="TrmE_N"/>
    <property type="match status" value="1"/>
</dbReference>
<feature type="binding site" evidence="7">
    <location>
        <position position="250"/>
    </location>
    <ligand>
        <name>K(+)</name>
        <dbReference type="ChEBI" id="CHEBI:29103"/>
    </ligand>
</feature>
<dbReference type="GO" id="GO:0005525">
    <property type="term" value="F:GTP binding"/>
    <property type="evidence" value="ECO:0007669"/>
    <property type="project" value="UniProtKB-UniRule"/>
</dbReference>
<dbReference type="FunFam" id="3.30.1360.120:FF:000007">
    <property type="entry name" value="tRNA modification GTPase GTPBP3, mitochondrial"/>
    <property type="match status" value="1"/>
</dbReference>
<dbReference type="AlphaFoldDB" id="A0A5A7N2U5"/>
<dbReference type="PANTHER" id="PTHR42714:SF2">
    <property type="entry name" value="TRNA MODIFICATION GTPASE GTPBP3, MITOCHONDRIAL"/>
    <property type="match status" value="1"/>
</dbReference>
<dbReference type="InterPro" id="IPR018948">
    <property type="entry name" value="GTP-bd_TrmE_N"/>
</dbReference>
<sequence>MDAAQDSIFALASGHGRAGVSVVRLSGPRVMAALASLTRKSPPPPRLASVRRLYDPQSGALLDEALVLVFAAPASFTGEDVVELHLHGGRAVVASVLEGLSKIKGLRGAEPGEFTRRAFEQGRMDLTEAEAINDLVMAQTAAQQQQALRQMGGALGRIYEDWRQRLMHAYARIEADIDFPDEDLPEDIVDTLRPDMMRLLDEISTHLGDDHRGERLREGVSIVLLGAPNVGKSSLLNALSKKDAAIVSDIAGTTRDVIEVQMNLLGYPASLIDTAGIREAGDSIESEGVRRALDKAHQADIRVLLLDAAAHIIGDGDDPGDHAPVFDLSHLPADLVRLRDDADIILLNKADQLTHPPYGRQPGEERLFVISVTADRGIADLLEALSHRVMELCDVREAPALTRIRHRQALEDAQACLQRYMQADAEHRDPVLAAEDIRMAARAVGRITGQVDVESMLDIVFSSFCIGK</sequence>
<keyword evidence="5 7" id="KW-0630">Potassium</keyword>
<feature type="binding site" evidence="7">
    <location>
        <position position="229"/>
    </location>
    <ligand>
        <name>K(+)</name>
        <dbReference type="ChEBI" id="CHEBI:29103"/>
    </ligand>
</feature>
<dbReference type="PANTHER" id="PTHR42714">
    <property type="entry name" value="TRNA MODIFICATION GTPASE GTPBP3"/>
    <property type="match status" value="1"/>
</dbReference>
<feature type="binding site" evidence="7">
    <location>
        <position position="253"/>
    </location>
    <ligand>
        <name>K(+)</name>
        <dbReference type="ChEBI" id="CHEBI:29103"/>
    </ligand>
</feature>
<dbReference type="PROSITE" id="PS51709">
    <property type="entry name" value="G_TRME"/>
    <property type="match status" value="1"/>
</dbReference>
<comment type="caution">
    <text evidence="7">Lacks conserved residue(s) required for the propagation of feature annotation.</text>
</comment>
<dbReference type="InterPro" id="IPR031168">
    <property type="entry name" value="G_TrmE"/>
</dbReference>
<evidence type="ECO:0000313" key="10">
    <source>
        <dbReference type="EMBL" id="GER02448.1"/>
    </source>
</evidence>
<dbReference type="Pfam" id="PF10396">
    <property type="entry name" value="TrmE_N"/>
    <property type="match status" value="1"/>
</dbReference>
<dbReference type="GO" id="GO:0030488">
    <property type="term" value="P:tRNA methylation"/>
    <property type="evidence" value="ECO:0007669"/>
    <property type="project" value="TreeGrafter"/>
</dbReference>
<evidence type="ECO:0000256" key="5">
    <source>
        <dbReference type="ARBA" id="ARBA00022958"/>
    </source>
</evidence>
<dbReference type="CDD" id="cd04164">
    <property type="entry name" value="trmE"/>
    <property type="match status" value="1"/>
</dbReference>
<feature type="binding site" evidence="7">
    <location>
        <position position="83"/>
    </location>
    <ligand>
        <name>(6S)-5-formyl-5,6,7,8-tetrahydrofolate</name>
        <dbReference type="ChEBI" id="CHEBI:57457"/>
    </ligand>
</feature>
<dbReference type="InterPro" id="IPR004520">
    <property type="entry name" value="GTPase_MnmE"/>
</dbReference>
<feature type="binding site" evidence="7">
    <location>
        <position position="254"/>
    </location>
    <ligand>
        <name>Mg(2+)</name>
        <dbReference type="ChEBI" id="CHEBI:18420"/>
    </ligand>
</feature>
<dbReference type="InterPro" id="IPR027417">
    <property type="entry name" value="P-loop_NTPase"/>
</dbReference>
<evidence type="ECO:0000256" key="4">
    <source>
        <dbReference type="ARBA" id="ARBA00022801"/>
    </source>
</evidence>
<evidence type="ECO:0000313" key="11">
    <source>
        <dbReference type="Proteomes" id="UP000324996"/>
    </source>
</evidence>
<feature type="binding site" evidence="7">
    <location>
        <position position="468"/>
    </location>
    <ligand>
        <name>(6S)-5-formyl-5,6,7,8-tetrahydrofolate</name>
        <dbReference type="ChEBI" id="CHEBI:57457"/>
    </ligand>
</feature>
<feature type="binding site" evidence="7">
    <location>
        <begin position="248"/>
        <end position="254"/>
    </location>
    <ligand>
        <name>GTP</name>
        <dbReference type="ChEBI" id="CHEBI:37565"/>
    </ligand>
</feature>
<reference evidence="10 11" key="1">
    <citation type="submission" date="2019-09" db="EMBL/GenBank/DDBJ databases">
        <title>NBRP : Genome information of microbial organism related human and environment.</title>
        <authorList>
            <person name="Hattori M."/>
            <person name="Oshima K."/>
            <person name="Inaba H."/>
            <person name="Suda W."/>
            <person name="Sakamoto M."/>
            <person name="Iino T."/>
            <person name="Kitahara M."/>
            <person name="Oshida Y."/>
            <person name="Iida T."/>
            <person name="Kudo T."/>
            <person name="Itoh T."/>
            <person name="Ohkuma M."/>
        </authorList>
    </citation>
    <scope>NUCLEOTIDE SEQUENCE [LARGE SCALE GENOMIC DNA]</scope>
    <source>
        <strain evidence="10 11">Q-1</strain>
    </source>
</reference>
<evidence type="ECO:0000256" key="2">
    <source>
        <dbReference type="ARBA" id="ARBA00022694"/>
    </source>
</evidence>
<keyword evidence="6 7" id="KW-0342">GTP-binding</keyword>
<comment type="subunit">
    <text evidence="7">Homodimer. Heterotetramer of two MnmE and two MnmG subunits.</text>
</comment>
<dbReference type="InterPro" id="IPR003593">
    <property type="entry name" value="AAA+_ATPase"/>
</dbReference>
<dbReference type="HAMAP" id="MF_00379">
    <property type="entry name" value="GTPase_MnmE"/>
    <property type="match status" value="1"/>
</dbReference>
<dbReference type="SUPFAM" id="SSF52540">
    <property type="entry name" value="P-loop containing nucleoside triphosphate hydrolases"/>
    <property type="match status" value="1"/>
</dbReference>
<dbReference type="SUPFAM" id="SSF116878">
    <property type="entry name" value="TrmE connector domain"/>
    <property type="match status" value="1"/>
</dbReference>
<dbReference type="InterPro" id="IPR005225">
    <property type="entry name" value="Small_GTP-bd"/>
</dbReference>
<dbReference type="Gene3D" id="1.20.120.430">
    <property type="entry name" value="tRNA modification GTPase MnmE domain 2"/>
    <property type="match status" value="1"/>
</dbReference>
<dbReference type="GO" id="GO:0002098">
    <property type="term" value="P:tRNA wobble uridine modification"/>
    <property type="evidence" value="ECO:0007669"/>
    <property type="project" value="TreeGrafter"/>
</dbReference>
<dbReference type="InterPro" id="IPR027266">
    <property type="entry name" value="TrmE/GcvT-like"/>
</dbReference>
<dbReference type="NCBIfam" id="TIGR00450">
    <property type="entry name" value="mnmE_trmE_thdF"/>
    <property type="match status" value="1"/>
</dbReference>
<dbReference type="GO" id="GO:0046872">
    <property type="term" value="F:metal ion binding"/>
    <property type="evidence" value="ECO:0007669"/>
    <property type="project" value="UniProtKB-KW"/>
</dbReference>
<evidence type="ECO:0000256" key="7">
    <source>
        <dbReference type="HAMAP-Rule" id="MF_00379"/>
    </source>
</evidence>
<keyword evidence="7" id="KW-0479">Metal-binding</keyword>
<dbReference type="Pfam" id="PF12631">
    <property type="entry name" value="MnmE_helical"/>
    <property type="match status" value="1"/>
</dbReference>
<comment type="subcellular location">
    <subcellularLocation>
        <location evidence="7">Cytoplasm</location>
    </subcellularLocation>
</comment>
<dbReference type="Gene3D" id="3.40.50.300">
    <property type="entry name" value="P-loop containing nucleotide triphosphate hydrolases"/>
    <property type="match status" value="1"/>
</dbReference>
<feature type="binding site" evidence="7">
    <location>
        <position position="123"/>
    </location>
    <ligand>
        <name>(6S)-5-formyl-5,6,7,8-tetrahydrofolate</name>
        <dbReference type="ChEBI" id="CHEBI:57457"/>
    </ligand>
</feature>
<accession>A0A5A7N2U5</accession>
<dbReference type="Pfam" id="PF01926">
    <property type="entry name" value="MMR_HSR1"/>
    <property type="match status" value="1"/>
</dbReference>
<protein>
    <recommendedName>
        <fullName evidence="7">tRNA modification GTPase MnmE</fullName>
        <ecNumber evidence="7">3.6.-.-</ecNumber>
    </recommendedName>
</protein>
<feature type="domain" description="TrmE-type G" evidence="9">
    <location>
        <begin position="219"/>
        <end position="390"/>
    </location>
</feature>
<proteinExistence type="inferred from homology"/>
<keyword evidence="7" id="KW-0963">Cytoplasm</keyword>
<evidence type="ECO:0000256" key="1">
    <source>
        <dbReference type="ARBA" id="ARBA00011043"/>
    </source>
</evidence>
<comment type="function">
    <text evidence="7">Exhibits a very high intrinsic GTPase hydrolysis rate. Involved in the addition of a carboxymethylaminomethyl (cmnm) group at the wobble position (U34) of certain tRNAs, forming tRNA-cmnm(5)s(2)U34.</text>
</comment>
<feature type="binding site" evidence="7">
    <location>
        <position position="233"/>
    </location>
    <ligand>
        <name>Mg(2+)</name>
        <dbReference type="ChEBI" id="CHEBI:18420"/>
    </ligand>
</feature>
<dbReference type="Gene3D" id="3.30.1360.120">
    <property type="entry name" value="Probable tRNA modification gtpase trme, domain 1"/>
    <property type="match status" value="1"/>
</dbReference>
<evidence type="ECO:0000259" key="9">
    <source>
        <dbReference type="PROSITE" id="PS51709"/>
    </source>
</evidence>
<dbReference type="EC" id="3.6.-.-" evidence="7"/>
<keyword evidence="3 7" id="KW-0547">Nucleotide-binding</keyword>
<dbReference type="InterPro" id="IPR025867">
    <property type="entry name" value="MnmE_helical"/>
</dbReference>
<name>A0A5A7N2U5_9PROT</name>
<dbReference type="NCBIfam" id="TIGR00231">
    <property type="entry name" value="small_GTP"/>
    <property type="match status" value="1"/>
</dbReference>
<feature type="binding site" evidence="7">
    <location>
        <begin position="348"/>
        <end position="351"/>
    </location>
    <ligand>
        <name>GTP</name>
        <dbReference type="ChEBI" id="CHEBI:37565"/>
    </ligand>
</feature>
<dbReference type="InterPro" id="IPR006073">
    <property type="entry name" value="GTP-bd"/>
</dbReference>
<keyword evidence="4 7" id="KW-0378">Hydrolase</keyword>
<dbReference type="SMART" id="SM00382">
    <property type="entry name" value="AAA"/>
    <property type="match status" value="1"/>
</dbReference>